<feature type="non-terminal residue" evidence="1">
    <location>
        <position position="33"/>
    </location>
</feature>
<organism evidence="1">
    <name type="scientific">marine metagenome</name>
    <dbReference type="NCBI Taxonomy" id="408172"/>
    <lineage>
        <taxon>unclassified sequences</taxon>
        <taxon>metagenomes</taxon>
        <taxon>ecological metagenomes</taxon>
    </lineage>
</organism>
<name>A0A383E1M0_9ZZZZ</name>
<protein>
    <submittedName>
        <fullName evidence="1">Uncharacterized protein</fullName>
    </submittedName>
</protein>
<accession>A0A383E1M0</accession>
<dbReference type="AlphaFoldDB" id="A0A383E1M0"/>
<evidence type="ECO:0000313" key="1">
    <source>
        <dbReference type="EMBL" id="SVE50008.1"/>
    </source>
</evidence>
<reference evidence="1" key="1">
    <citation type="submission" date="2018-05" db="EMBL/GenBank/DDBJ databases">
        <authorList>
            <person name="Lanie J.A."/>
            <person name="Ng W.-L."/>
            <person name="Kazmierczak K.M."/>
            <person name="Andrzejewski T.M."/>
            <person name="Davidsen T.M."/>
            <person name="Wayne K.J."/>
            <person name="Tettelin H."/>
            <person name="Glass J.I."/>
            <person name="Rusch D."/>
            <person name="Podicherti R."/>
            <person name="Tsui H.-C.T."/>
            <person name="Winkler M.E."/>
        </authorList>
    </citation>
    <scope>NUCLEOTIDE SEQUENCE</scope>
</reference>
<gene>
    <name evidence="1" type="ORF">METZ01_LOCUS502862</name>
</gene>
<dbReference type="EMBL" id="UINC01221604">
    <property type="protein sequence ID" value="SVE50008.1"/>
    <property type="molecule type" value="Genomic_DNA"/>
</dbReference>
<sequence length="33" mass="3928">MIVFVNYPGYLWGRLQVSLSHLDIWYSHDDTCV</sequence>
<proteinExistence type="predicted"/>